<evidence type="ECO:0000313" key="1">
    <source>
        <dbReference type="EMBL" id="GAG81784.1"/>
    </source>
</evidence>
<dbReference type="EMBL" id="BART01012501">
    <property type="protein sequence ID" value="GAG81784.1"/>
    <property type="molecule type" value="Genomic_DNA"/>
</dbReference>
<accession>X1AIA0</accession>
<dbReference type="AlphaFoldDB" id="X1AIA0"/>
<reference evidence="1" key="1">
    <citation type="journal article" date="2014" name="Front. Microbiol.">
        <title>High frequency of phylogenetically diverse reductive dehalogenase-homologous genes in deep subseafloor sedimentary metagenomes.</title>
        <authorList>
            <person name="Kawai M."/>
            <person name="Futagami T."/>
            <person name="Toyoda A."/>
            <person name="Takaki Y."/>
            <person name="Nishi S."/>
            <person name="Hori S."/>
            <person name="Arai W."/>
            <person name="Tsubouchi T."/>
            <person name="Morono Y."/>
            <person name="Uchiyama I."/>
            <person name="Ito T."/>
            <person name="Fujiyama A."/>
            <person name="Inagaki F."/>
            <person name="Takami H."/>
        </authorList>
    </citation>
    <scope>NUCLEOTIDE SEQUENCE</scope>
    <source>
        <strain evidence="1">Expedition CK06-06</strain>
    </source>
</reference>
<sequence>MKTRPKPPTFISWEAKARVGKIINPARRAIRVSEKVTHPAEETRLSDLEI</sequence>
<comment type="caution">
    <text evidence="1">The sequence shown here is derived from an EMBL/GenBank/DDBJ whole genome shotgun (WGS) entry which is preliminary data.</text>
</comment>
<name>X1AIA0_9ZZZZ</name>
<organism evidence="1">
    <name type="scientific">marine sediment metagenome</name>
    <dbReference type="NCBI Taxonomy" id="412755"/>
    <lineage>
        <taxon>unclassified sequences</taxon>
        <taxon>metagenomes</taxon>
        <taxon>ecological metagenomes</taxon>
    </lineage>
</organism>
<protein>
    <submittedName>
        <fullName evidence="1">Uncharacterized protein</fullName>
    </submittedName>
</protein>
<gene>
    <name evidence="1" type="ORF">S01H4_26063</name>
</gene>
<proteinExistence type="predicted"/>